<reference evidence="2 4" key="1">
    <citation type="journal article" date="2011" name="J. Bacteriol.">
        <title>Draft genome sequence of the thermoalkaliphilic Caldalkalibacillus thermarum strain TA2.A1.</title>
        <authorList>
            <person name="Kalamorz F."/>
            <person name="Keis S."/>
            <person name="McMillan D.G."/>
            <person name="Olsson K."/>
            <person name="Stanton J.A."/>
            <person name="Stockwell P."/>
            <person name="Black M.A."/>
            <person name="Klingeman D.M."/>
            <person name="Land M.L."/>
            <person name="Han C.S."/>
            <person name="Martin S.L."/>
            <person name="Becher S.A."/>
            <person name="Peddie C.J."/>
            <person name="Morgan H.W."/>
            <person name="Matthies D."/>
            <person name="Preiss L."/>
            <person name="Meier T."/>
            <person name="Brown S.D."/>
            <person name="Cook G.M."/>
        </authorList>
    </citation>
    <scope>NUCLEOTIDE SEQUENCE [LARGE SCALE GENOMIC DNA]</scope>
    <source>
        <strain evidence="2 4">TA2.A1</strain>
    </source>
</reference>
<evidence type="ECO:0000313" key="2">
    <source>
        <dbReference type="EMBL" id="EGL82562.1"/>
    </source>
</evidence>
<evidence type="ECO:0000313" key="5">
    <source>
        <dbReference type="Proteomes" id="UP000825179"/>
    </source>
</evidence>
<dbReference type="Pfam" id="PF12986">
    <property type="entry name" value="DUF3870"/>
    <property type="match status" value="1"/>
</dbReference>
<dbReference type="AlphaFoldDB" id="F5L7X4"/>
<evidence type="ECO:0000313" key="3">
    <source>
        <dbReference type="EMBL" id="QZT34788.1"/>
    </source>
</evidence>
<protein>
    <submittedName>
        <fullName evidence="3">DUF3870 domain-containing protein</fullName>
    </submittedName>
</protein>
<gene>
    <name evidence="2" type="ORF">CathTA2_1924</name>
    <name evidence="3" type="ORF">HUR95_05835</name>
</gene>
<evidence type="ECO:0000259" key="1">
    <source>
        <dbReference type="Pfam" id="PF12986"/>
    </source>
</evidence>
<feature type="domain" description="DUF3870" evidence="1">
    <location>
        <begin position="7"/>
        <end position="98"/>
    </location>
</feature>
<dbReference type="EMBL" id="AFCE01000145">
    <property type="protein sequence ID" value="EGL82562.1"/>
    <property type="molecule type" value="Genomic_DNA"/>
</dbReference>
<dbReference type="RefSeq" id="WP_007505094.1">
    <property type="nucleotide sequence ID" value="NZ_AFCE01000145.1"/>
</dbReference>
<name>F5L7X4_CALTT</name>
<dbReference type="OrthoDB" id="7061730at2"/>
<dbReference type="InterPro" id="IPR024617">
    <property type="entry name" value="DUF3870"/>
</dbReference>
<dbReference type="EMBL" id="CP082237">
    <property type="protein sequence ID" value="QZT34788.1"/>
    <property type="molecule type" value="Genomic_DNA"/>
</dbReference>
<dbReference type="KEGG" id="cthu:HUR95_05835"/>
<evidence type="ECO:0000313" key="4">
    <source>
        <dbReference type="Proteomes" id="UP000010716"/>
    </source>
</evidence>
<dbReference type="Proteomes" id="UP000010716">
    <property type="component" value="Unassembled WGS sequence"/>
</dbReference>
<sequence length="106" mass="11867">MAKIIMLAGHAKLPQGMAAKSVYETLTITAEVEEKYGVIIDASCTLATAHAQEFLGRLLRGCSLQDGVEELVERIQTYYHGKAQQALIAAIKDLHRQFHHYRERTV</sequence>
<reference evidence="3 5" key="2">
    <citation type="journal article" date="2020" name="Extremophiles">
        <title>Genomic analysis of Caldalkalibacillus thermarum TA2.A1 reveals aerobic alkaliphilic metabolism and evolutionary hallmarks linking alkaliphilic bacteria and plant life.</title>
        <authorList>
            <person name="de Jong S.I."/>
            <person name="van den Broek M.A."/>
            <person name="Merkel A.Y."/>
            <person name="de la Torre Cortes P."/>
            <person name="Kalamorz F."/>
            <person name="Cook G.M."/>
            <person name="van Loosdrecht M.C.M."/>
            <person name="McMillan D.G.G."/>
        </authorList>
    </citation>
    <scope>NUCLEOTIDE SEQUENCE [LARGE SCALE GENOMIC DNA]</scope>
    <source>
        <strain evidence="3 5">TA2.A1</strain>
    </source>
</reference>
<dbReference type="eggNOG" id="ENOG5032SCP">
    <property type="taxonomic scope" value="Bacteria"/>
</dbReference>
<proteinExistence type="predicted"/>
<accession>F5L7X4</accession>
<keyword evidence="5" id="KW-1185">Reference proteome</keyword>
<reference evidence="3" key="3">
    <citation type="submission" date="2021-08" db="EMBL/GenBank/DDBJ databases">
        <authorList>
            <person name="de Jong S."/>
            <person name="van den Broek M."/>
            <person name="Merkel A."/>
            <person name="de la Torre Cortes P."/>
            <person name="Kalamorz F."/>
            <person name="Cook G."/>
            <person name="van Loosdrecht M."/>
            <person name="McMillan D."/>
        </authorList>
    </citation>
    <scope>NUCLEOTIDE SEQUENCE</scope>
    <source>
        <strain evidence="3">TA2.A1</strain>
    </source>
</reference>
<dbReference type="Proteomes" id="UP000825179">
    <property type="component" value="Chromosome"/>
</dbReference>
<organism evidence="2 4">
    <name type="scientific">Caldalkalibacillus thermarum (strain TA2.A1)</name>
    <dbReference type="NCBI Taxonomy" id="986075"/>
    <lineage>
        <taxon>Bacteria</taxon>
        <taxon>Bacillati</taxon>
        <taxon>Bacillota</taxon>
        <taxon>Bacilli</taxon>
        <taxon>Bacillales</taxon>
        <taxon>Bacillaceae</taxon>
        <taxon>Caldalkalibacillus</taxon>
    </lineage>
</organism>